<sequence length="396" mass="41422">MPRAEYIRLNAAAKLAHPLDAACCARVVEAVLKHALFMQQQLPCPYDQLFHEISMANARRRPSGGVRKAMRLVSAMQALLDQLPEALLRAGSAVSAQGESSLVAALLLGSSVGSPRLVYLLRFDCSCADGVIGPPDITARARDACRRVLRALMTQCSPLSGIDPGACCRLHLLLLAPPDARLPTPTFQPRPGFILKLRRAHVACINASDAPSSARSPCVTPSPCQPRCANASPFPATPSSVPSPFGAASPFGATTPASCITADAWDGLPIDGLLVDGALPPDSIAADGSTRSGGGRRRGPPRQPRGACFVLESSEGSSAADEHLVDAPLMAAPSLVLRRSAPATDVYMADEAADLAPDPAGNYGDAMDDELIGTSLALGMIWFQSTMVIKGFRAAL</sequence>
<proteinExistence type="predicted"/>
<evidence type="ECO:0000313" key="2">
    <source>
        <dbReference type="EMBL" id="CAE0108110.1"/>
    </source>
</evidence>
<dbReference type="InterPro" id="IPR053729">
    <property type="entry name" value="MAD2L1BP_domain_sf"/>
</dbReference>
<dbReference type="PANTHER" id="PTHR15681:SF1">
    <property type="entry name" value="MAD2L1-BINDING PROTEIN"/>
    <property type="match status" value="1"/>
</dbReference>
<accession>A0A7S3EU65</accession>
<gene>
    <name evidence="2" type="ORF">HERI1096_LOCUS8770</name>
</gene>
<dbReference type="InterPro" id="IPR009511">
    <property type="entry name" value="MAD1/Cdc20-bound-Mad2-bd"/>
</dbReference>
<protein>
    <submittedName>
        <fullName evidence="2">Uncharacterized protein</fullName>
    </submittedName>
</protein>
<dbReference type="AlphaFoldDB" id="A0A7S3EU65"/>
<reference evidence="2" key="1">
    <citation type="submission" date="2021-01" db="EMBL/GenBank/DDBJ databases">
        <authorList>
            <person name="Corre E."/>
            <person name="Pelletier E."/>
            <person name="Niang G."/>
            <person name="Scheremetjew M."/>
            <person name="Finn R."/>
            <person name="Kale V."/>
            <person name="Holt S."/>
            <person name="Cochrane G."/>
            <person name="Meng A."/>
            <person name="Brown T."/>
            <person name="Cohen L."/>
        </authorList>
    </citation>
    <scope>NUCLEOTIDE SEQUENCE</scope>
    <source>
        <strain evidence="2">CCMP281</strain>
    </source>
</reference>
<organism evidence="2">
    <name type="scientific">Haptolina ericina</name>
    <dbReference type="NCBI Taxonomy" id="156174"/>
    <lineage>
        <taxon>Eukaryota</taxon>
        <taxon>Haptista</taxon>
        <taxon>Haptophyta</taxon>
        <taxon>Prymnesiophyceae</taxon>
        <taxon>Prymnesiales</taxon>
        <taxon>Prymnesiaceae</taxon>
        <taxon>Haptolina</taxon>
    </lineage>
</organism>
<name>A0A7S3EU65_9EUKA</name>
<dbReference type="GO" id="GO:0007096">
    <property type="term" value="P:regulation of exit from mitosis"/>
    <property type="evidence" value="ECO:0007669"/>
    <property type="project" value="InterPro"/>
</dbReference>
<dbReference type="GO" id="GO:0005634">
    <property type="term" value="C:nucleus"/>
    <property type="evidence" value="ECO:0007669"/>
    <property type="project" value="InterPro"/>
</dbReference>
<evidence type="ECO:0000256" key="1">
    <source>
        <dbReference type="SAM" id="MobiDB-lite"/>
    </source>
</evidence>
<dbReference type="Gene3D" id="3.30.900.20">
    <property type="match status" value="1"/>
</dbReference>
<dbReference type="EMBL" id="HBHX01015651">
    <property type="protein sequence ID" value="CAE0108110.1"/>
    <property type="molecule type" value="Transcribed_RNA"/>
</dbReference>
<dbReference type="PANTHER" id="PTHR15681">
    <property type="entry name" value="MAD2L1-BINDING PROTEIN"/>
    <property type="match status" value="1"/>
</dbReference>
<feature type="region of interest" description="Disordered" evidence="1">
    <location>
        <begin position="281"/>
        <end position="305"/>
    </location>
</feature>